<gene>
    <name evidence="2" type="ORF">B9Z19DRAFT_1075203</name>
</gene>
<proteinExistence type="predicted"/>
<keyword evidence="1" id="KW-1133">Transmembrane helix</keyword>
<evidence type="ECO:0000313" key="3">
    <source>
        <dbReference type="Proteomes" id="UP000244722"/>
    </source>
</evidence>
<evidence type="ECO:0000313" key="2">
    <source>
        <dbReference type="EMBL" id="PUU82328.1"/>
    </source>
</evidence>
<protein>
    <submittedName>
        <fullName evidence="2">Uncharacterized protein</fullName>
    </submittedName>
</protein>
<name>A0A2T7A3M7_TUBBO</name>
<dbReference type="AlphaFoldDB" id="A0A2T7A3M7"/>
<dbReference type="Proteomes" id="UP000244722">
    <property type="component" value="Unassembled WGS sequence"/>
</dbReference>
<feature type="transmembrane region" description="Helical" evidence="1">
    <location>
        <begin position="12"/>
        <end position="39"/>
    </location>
</feature>
<dbReference type="EMBL" id="NESQ01000030">
    <property type="protein sequence ID" value="PUU82328.1"/>
    <property type="molecule type" value="Genomic_DNA"/>
</dbReference>
<keyword evidence="1" id="KW-0472">Membrane</keyword>
<organism evidence="2 3">
    <name type="scientific">Tuber borchii</name>
    <name type="common">White truffle</name>
    <dbReference type="NCBI Taxonomy" id="42251"/>
    <lineage>
        <taxon>Eukaryota</taxon>
        <taxon>Fungi</taxon>
        <taxon>Dikarya</taxon>
        <taxon>Ascomycota</taxon>
        <taxon>Pezizomycotina</taxon>
        <taxon>Pezizomycetes</taxon>
        <taxon>Pezizales</taxon>
        <taxon>Tuberaceae</taxon>
        <taxon>Tuber</taxon>
    </lineage>
</organism>
<evidence type="ECO:0000256" key="1">
    <source>
        <dbReference type="SAM" id="Phobius"/>
    </source>
</evidence>
<keyword evidence="1" id="KW-0812">Transmembrane</keyword>
<keyword evidence="3" id="KW-1185">Reference proteome</keyword>
<sequence length="60" mass="7145">MIKMQPLRVFNFLLVFFMMSIARFPRFLVHILALLDFYIPTRVPVLSLLPCVIYCYDSCQ</sequence>
<comment type="caution">
    <text evidence="2">The sequence shown here is derived from an EMBL/GenBank/DDBJ whole genome shotgun (WGS) entry which is preliminary data.</text>
</comment>
<reference evidence="2 3" key="1">
    <citation type="submission" date="2017-04" db="EMBL/GenBank/DDBJ databases">
        <title>Draft genome sequence of Tuber borchii Vittad., a whitish edible truffle.</title>
        <authorList>
            <consortium name="DOE Joint Genome Institute"/>
            <person name="Murat C."/>
            <person name="Kuo A."/>
            <person name="Barry K.W."/>
            <person name="Clum A."/>
            <person name="Dockter R.B."/>
            <person name="Fauchery L."/>
            <person name="Iotti M."/>
            <person name="Kohler A."/>
            <person name="Labutti K."/>
            <person name="Lindquist E.A."/>
            <person name="Lipzen A."/>
            <person name="Ohm R.A."/>
            <person name="Wang M."/>
            <person name="Grigoriev I.V."/>
            <person name="Zambonelli A."/>
            <person name="Martin F.M."/>
        </authorList>
    </citation>
    <scope>NUCLEOTIDE SEQUENCE [LARGE SCALE GENOMIC DNA]</scope>
    <source>
        <strain evidence="2 3">Tbo3840</strain>
    </source>
</reference>
<accession>A0A2T7A3M7</accession>